<evidence type="ECO:0008006" key="3">
    <source>
        <dbReference type="Google" id="ProtNLM"/>
    </source>
</evidence>
<feature type="transmembrane region" description="Helical" evidence="1">
    <location>
        <begin position="79"/>
        <end position="103"/>
    </location>
</feature>
<evidence type="ECO:0000313" key="2">
    <source>
        <dbReference type="EMBL" id="WNL34105.1"/>
    </source>
</evidence>
<proteinExistence type="predicted"/>
<reference evidence="2" key="1">
    <citation type="submission" date="2023-09" db="EMBL/GenBank/DDBJ databases">
        <title>Arcobacter tbilisiensis sp. nov. isolated from chicken meat in Tbilisi, Georgia.</title>
        <authorList>
            <person name="Matthias R."/>
            <person name="Zautner A.E."/>
        </authorList>
    </citation>
    <scope>NUCLEOTIDE SEQUENCE</scope>
    <source>
        <strain evidence="2">LEO 62</strain>
    </source>
</reference>
<dbReference type="EMBL" id="CP134856">
    <property type="protein sequence ID" value="WNL34105.1"/>
    <property type="molecule type" value="Genomic_DNA"/>
</dbReference>
<accession>A0AA96DVR8</accession>
<keyword evidence="1" id="KW-0812">Transmembrane</keyword>
<feature type="transmembrane region" description="Helical" evidence="1">
    <location>
        <begin position="6"/>
        <end position="24"/>
    </location>
</feature>
<dbReference type="AlphaFoldDB" id="A0AA96DVR8"/>
<sequence length="104" mass="12447">MDEFSAYILVLGIVLISTVIYHILEESVWFFNDDKFWAKKSSNQVLQERINMNEDGKLNKFYQFDLYYRIFMNKKKNRILLLLLLLLLFGVILFCIGLILNILF</sequence>
<keyword evidence="1" id="KW-1133">Transmembrane helix</keyword>
<gene>
    <name evidence="2" type="ORF">RMP68_00520</name>
</gene>
<organism evidence="2">
    <name type="scientific">Arcobacter cryaerophilus gv. pseudocryaerophilus</name>
    <dbReference type="NCBI Taxonomy" id="2933791"/>
    <lineage>
        <taxon>Bacteria</taxon>
        <taxon>Pseudomonadati</taxon>
        <taxon>Campylobacterota</taxon>
        <taxon>Epsilonproteobacteria</taxon>
        <taxon>Campylobacterales</taxon>
        <taxon>Arcobacteraceae</taxon>
        <taxon>Aliarcobacter</taxon>
    </lineage>
</organism>
<name>A0AA96DVR8_9BACT</name>
<protein>
    <recommendedName>
        <fullName evidence="3">DUF3899 domain-containing protein</fullName>
    </recommendedName>
</protein>
<dbReference type="Proteomes" id="UP001305220">
    <property type="component" value="Chromosome"/>
</dbReference>
<keyword evidence="1" id="KW-0472">Membrane</keyword>
<dbReference type="RefSeq" id="WP_390870771.1">
    <property type="nucleotide sequence ID" value="NZ_CP128652.1"/>
</dbReference>
<evidence type="ECO:0000256" key="1">
    <source>
        <dbReference type="SAM" id="Phobius"/>
    </source>
</evidence>